<dbReference type="GO" id="GO:0008661">
    <property type="term" value="F:1-deoxy-D-xylulose-5-phosphate synthase activity"/>
    <property type="evidence" value="ECO:0007669"/>
    <property type="project" value="UniProtKB-UniRule"/>
</dbReference>
<feature type="binding site" evidence="10">
    <location>
        <position position="175"/>
    </location>
    <ligand>
        <name>Mg(2+)</name>
        <dbReference type="ChEBI" id="CHEBI:18420"/>
    </ligand>
</feature>
<gene>
    <name evidence="10" type="primary">dxs</name>
    <name evidence="12" type="ordered locus">Clole_1750</name>
</gene>
<dbReference type="eggNOG" id="COG1154">
    <property type="taxonomic scope" value="Bacteria"/>
</dbReference>
<feature type="binding site" evidence="10">
    <location>
        <position position="175"/>
    </location>
    <ligand>
        <name>thiamine diphosphate</name>
        <dbReference type="ChEBI" id="CHEBI:58937"/>
    </ligand>
</feature>
<dbReference type="GO" id="GO:0000287">
    <property type="term" value="F:magnesium ion binding"/>
    <property type="evidence" value="ECO:0007669"/>
    <property type="project" value="UniProtKB-UniRule"/>
</dbReference>
<feature type="binding site" evidence="10">
    <location>
        <position position="286"/>
    </location>
    <ligand>
        <name>thiamine diphosphate</name>
        <dbReference type="ChEBI" id="CHEBI:58937"/>
    </ligand>
</feature>
<evidence type="ECO:0000256" key="7">
    <source>
        <dbReference type="ARBA" id="ARBA00022977"/>
    </source>
</evidence>
<evidence type="ECO:0000256" key="1">
    <source>
        <dbReference type="ARBA" id="ARBA00004980"/>
    </source>
</evidence>
<comment type="function">
    <text evidence="10">Catalyzes the acyloin condensation reaction between C atoms 2 and 3 of pyruvate and glyceraldehyde 3-phosphate to yield 1-deoxy-D-xylulose-5-phosphate (DXP).</text>
</comment>
<dbReference type="GO" id="GO:0009228">
    <property type="term" value="P:thiamine biosynthetic process"/>
    <property type="evidence" value="ECO:0007669"/>
    <property type="project" value="UniProtKB-UniRule"/>
</dbReference>
<dbReference type="NCBIfam" id="TIGR00204">
    <property type="entry name" value="dxs"/>
    <property type="match status" value="1"/>
</dbReference>
<feature type="binding site" evidence="10">
    <location>
        <begin position="115"/>
        <end position="117"/>
    </location>
    <ligand>
        <name>thiamine diphosphate</name>
        <dbReference type="ChEBI" id="CHEBI:58937"/>
    </ligand>
</feature>
<keyword evidence="6 10" id="KW-0460">Magnesium</keyword>
<accession>F2JMF6</accession>
<evidence type="ECO:0000256" key="2">
    <source>
        <dbReference type="ARBA" id="ARBA00011081"/>
    </source>
</evidence>
<proteinExistence type="inferred from homology"/>
<keyword evidence="13" id="KW-1185">Reference proteome</keyword>
<comment type="cofactor">
    <cofactor evidence="10">
        <name>Mg(2+)</name>
        <dbReference type="ChEBI" id="CHEBI:18420"/>
    </cofactor>
    <text evidence="10">Binds 1 Mg(2+) ion per subunit.</text>
</comment>
<evidence type="ECO:0000313" key="13">
    <source>
        <dbReference type="Proteomes" id="UP000008467"/>
    </source>
</evidence>
<dbReference type="CDD" id="cd07033">
    <property type="entry name" value="TPP_PYR_DXS_TK_like"/>
    <property type="match status" value="1"/>
</dbReference>
<dbReference type="InterPro" id="IPR049557">
    <property type="entry name" value="Transketolase_CS"/>
</dbReference>
<comment type="catalytic activity">
    <reaction evidence="10">
        <text>D-glyceraldehyde 3-phosphate + pyruvate + H(+) = 1-deoxy-D-xylulose 5-phosphate + CO2</text>
        <dbReference type="Rhea" id="RHEA:12605"/>
        <dbReference type="ChEBI" id="CHEBI:15361"/>
        <dbReference type="ChEBI" id="CHEBI:15378"/>
        <dbReference type="ChEBI" id="CHEBI:16526"/>
        <dbReference type="ChEBI" id="CHEBI:57792"/>
        <dbReference type="ChEBI" id="CHEBI:59776"/>
        <dbReference type="EC" id="2.2.1.7"/>
    </reaction>
</comment>
<comment type="pathway">
    <text evidence="1 10">Metabolic intermediate biosynthesis; 1-deoxy-D-xylulose 5-phosphate biosynthesis; 1-deoxy-D-xylulose 5-phosphate from D-glyceraldehyde 3-phosphate and pyruvate: step 1/1.</text>
</comment>
<name>F2JMF6_CELLD</name>
<dbReference type="HAMAP" id="MF_00315">
    <property type="entry name" value="DXP_synth"/>
    <property type="match status" value="1"/>
</dbReference>
<evidence type="ECO:0000256" key="8">
    <source>
        <dbReference type="ARBA" id="ARBA00023052"/>
    </source>
</evidence>
<dbReference type="InterPro" id="IPR005477">
    <property type="entry name" value="Dxylulose-5-P_synthase"/>
</dbReference>
<evidence type="ECO:0000256" key="6">
    <source>
        <dbReference type="ARBA" id="ARBA00022842"/>
    </source>
</evidence>
<dbReference type="SUPFAM" id="SSF52922">
    <property type="entry name" value="TK C-terminal domain-like"/>
    <property type="match status" value="1"/>
</dbReference>
<keyword evidence="7 10" id="KW-0784">Thiamine biosynthesis</keyword>
<dbReference type="Pfam" id="PF02779">
    <property type="entry name" value="Transket_pyr"/>
    <property type="match status" value="1"/>
</dbReference>
<dbReference type="InterPro" id="IPR009014">
    <property type="entry name" value="Transketo_C/PFOR_II"/>
</dbReference>
<dbReference type="CDD" id="cd02007">
    <property type="entry name" value="TPP_DXS"/>
    <property type="match status" value="1"/>
</dbReference>
<evidence type="ECO:0000313" key="12">
    <source>
        <dbReference type="EMBL" id="ADZ83474.1"/>
    </source>
</evidence>
<keyword evidence="4 10" id="KW-0808">Transferase</keyword>
<dbReference type="STRING" id="642492.Clole_1750"/>
<reference evidence="12 13" key="1">
    <citation type="journal article" date="2011" name="J. Bacteriol.">
        <title>Complete genome sequence of the cellulose-degrading bacterium Cellulosilyticum lentocellum.</title>
        <authorList>
            <consortium name="US DOE Joint Genome Institute"/>
            <person name="Miller D.A."/>
            <person name="Suen G."/>
            <person name="Bruce D."/>
            <person name="Copeland A."/>
            <person name="Cheng J.F."/>
            <person name="Detter C."/>
            <person name="Goodwin L.A."/>
            <person name="Han C.S."/>
            <person name="Hauser L.J."/>
            <person name="Land M.L."/>
            <person name="Lapidus A."/>
            <person name="Lucas S."/>
            <person name="Meincke L."/>
            <person name="Pitluck S."/>
            <person name="Tapia R."/>
            <person name="Teshima H."/>
            <person name="Woyke T."/>
            <person name="Fox B.G."/>
            <person name="Angert E.R."/>
            <person name="Currie C.R."/>
        </authorList>
    </citation>
    <scope>NUCLEOTIDE SEQUENCE [LARGE SCALE GENOMIC DNA]</scope>
    <source>
        <strain evidence="13">ATCC 49066 / DSM 5427 / NCIMB 11756 / RHM5</strain>
    </source>
</reference>
<evidence type="ECO:0000256" key="9">
    <source>
        <dbReference type="ARBA" id="ARBA00023229"/>
    </source>
</evidence>
<dbReference type="NCBIfam" id="NF003933">
    <property type="entry name" value="PRK05444.2-2"/>
    <property type="match status" value="1"/>
</dbReference>
<dbReference type="InterPro" id="IPR029061">
    <property type="entry name" value="THDP-binding"/>
</dbReference>
<dbReference type="PANTHER" id="PTHR43322">
    <property type="entry name" value="1-D-DEOXYXYLULOSE 5-PHOSPHATE SYNTHASE-RELATED"/>
    <property type="match status" value="1"/>
</dbReference>
<sequence>MLDTLKTIHSPEDVKKLNTDELGELAQDIRSFLIQSLSQTGGHLASNLGVVELTIALHYVFESPKDKLIWDVGHQAYVHKLLTGRRKGFRTLRQLDGMSGFPKRVESPHDVFETGHSSTSISAALGMAKARDLKGEDYKVVAVIGDGALTGGMAFEALNNAGRGNTNLIVVLNDNEMSISKNVGGIGKYLNKLRSSQDYLKAKEDVEDVLHKVPLVGEHMVSTIKRTKESVKSFVMQNTLFEQLGFTYIGPVDGQKLPELIDLFENAKAMKGPLLIHVKTKKGKGYLAAERKPSYYHGVGPFCIATGEGASKTGDYTFSEAFGEAMVDLAHQEEKLVGITAAMPEGTGLLPFAKVHPKRFFDVGIAEQHAVTFAAGLATEGYKPVVAVYSSFLQRAYDQILHDVCLQNLPVIFAVDRAGLVGEDGPTHHGLYDMAFLSSMPNMTILAPKAPGEMAAAMKYALNVKGPVAIRYPRGGNCIEQVYFNDYTSTGFKTLKAGNNMAILAVGRMVEVALQVKELLSMQGVELAVIEAPCIQPLPKEEIVALAEDYDYLFTLEDGIIQGGFGEKVFATLALSSKAVKGHCFAHESGLVPHGKVSALFEREKLDAKGISERILNDLK</sequence>
<dbReference type="InterPro" id="IPR033248">
    <property type="entry name" value="Transketolase_C"/>
</dbReference>
<dbReference type="FunFam" id="3.40.50.970:FF:000005">
    <property type="entry name" value="1-deoxy-D-xylulose-5-phosphate synthase"/>
    <property type="match status" value="1"/>
</dbReference>
<dbReference type="Proteomes" id="UP000008467">
    <property type="component" value="Chromosome"/>
</dbReference>
<dbReference type="SMART" id="SM00861">
    <property type="entry name" value="Transket_pyr"/>
    <property type="match status" value="1"/>
</dbReference>
<comment type="similarity">
    <text evidence="2 10">Belongs to the transketolase family. DXPS subfamily.</text>
</comment>
<dbReference type="UniPathway" id="UPA00064">
    <property type="reaction ID" value="UER00091"/>
</dbReference>
<dbReference type="Gene3D" id="3.40.50.920">
    <property type="match status" value="1"/>
</dbReference>
<dbReference type="InterPro" id="IPR020826">
    <property type="entry name" value="Transketolase_BS"/>
</dbReference>
<feature type="binding site" evidence="10">
    <location>
        <position position="367"/>
    </location>
    <ligand>
        <name>thiamine diphosphate</name>
        <dbReference type="ChEBI" id="CHEBI:58937"/>
    </ligand>
</feature>
<dbReference type="AlphaFoldDB" id="F2JMF6"/>
<dbReference type="PROSITE" id="PS00801">
    <property type="entry name" value="TRANSKETOLASE_1"/>
    <property type="match status" value="1"/>
</dbReference>
<keyword evidence="9 10" id="KW-0414">Isoprene biosynthesis</keyword>
<dbReference type="Pfam" id="PF02780">
    <property type="entry name" value="Transketolase_C"/>
    <property type="match status" value="1"/>
</dbReference>
<dbReference type="Pfam" id="PF13292">
    <property type="entry name" value="DXP_synthase_N"/>
    <property type="match status" value="1"/>
</dbReference>
<feature type="binding site" evidence="10">
    <location>
        <position position="74"/>
    </location>
    <ligand>
        <name>thiamine diphosphate</name>
        <dbReference type="ChEBI" id="CHEBI:58937"/>
    </ligand>
</feature>
<dbReference type="HOGENOM" id="CLU_009227_1_4_9"/>
<dbReference type="EMBL" id="CP002582">
    <property type="protein sequence ID" value="ADZ83474.1"/>
    <property type="molecule type" value="Genomic_DNA"/>
</dbReference>
<evidence type="ECO:0000256" key="3">
    <source>
        <dbReference type="ARBA" id="ARBA00011738"/>
    </source>
</evidence>
<dbReference type="GO" id="GO:0005829">
    <property type="term" value="C:cytosol"/>
    <property type="evidence" value="ECO:0007669"/>
    <property type="project" value="TreeGrafter"/>
</dbReference>
<organism evidence="12 13">
    <name type="scientific">Cellulosilyticum lentocellum (strain ATCC 49066 / DSM 5427 / NCIMB 11756 / RHM5)</name>
    <name type="common">Clostridium lentocellum</name>
    <dbReference type="NCBI Taxonomy" id="642492"/>
    <lineage>
        <taxon>Bacteria</taxon>
        <taxon>Bacillati</taxon>
        <taxon>Bacillota</taxon>
        <taxon>Clostridia</taxon>
        <taxon>Lachnospirales</taxon>
        <taxon>Cellulosilyticaceae</taxon>
        <taxon>Cellulosilyticum</taxon>
    </lineage>
</organism>
<dbReference type="RefSeq" id="WP_013656771.1">
    <property type="nucleotide sequence ID" value="NC_015275.1"/>
</dbReference>
<dbReference type="PROSITE" id="PS00802">
    <property type="entry name" value="TRANSKETOLASE_2"/>
    <property type="match status" value="1"/>
</dbReference>
<dbReference type="PANTHER" id="PTHR43322:SF5">
    <property type="entry name" value="1-DEOXY-D-XYLULOSE-5-PHOSPHATE SYNTHASE, CHLOROPLASTIC"/>
    <property type="match status" value="1"/>
</dbReference>
<protein>
    <recommendedName>
        <fullName evidence="10">1-deoxy-D-xylulose-5-phosphate synthase</fullName>
        <ecNumber evidence="10">2.2.1.7</ecNumber>
    </recommendedName>
    <alternativeName>
        <fullName evidence="10">1-deoxyxylulose-5-phosphate synthase</fullName>
        <shortName evidence="10">DXP synthase</shortName>
        <shortName evidence="10">DXPS</shortName>
    </alternativeName>
</protein>
<comment type="cofactor">
    <cofactor evidence="10">
        <name>thiamine diphosphate</name>
        <dbReference type="ChEBI" id="CHEBI:58937"/>
    </cofactor>
    <text evidence="10">Binds 1 thiamine pyrophosphate per subunit.</text>
</comment>
<evidence type="ECO:0000256" key="5">
    <source>
        <dbReference type="ARBA" id="ARBA00022723"/>
    </source>
</evidence>
<dbReference type="Gene3D" id="3.40.50.970">
    <property type="match status" value="2"/>
</dbReference>
<dbReference type="SUPFAM" id="SSF52518">
    <property type="entry name" value="Thiamin diphosphate-binding fold (THDP-binding)"/>
    <property type="match status" value="1"/>
</dbReference>
<dbReference type="KEGG" id="cle:Clole_1750"/>
<feature type="domain" description="Transketolase-like pyrimidine-binding" evidence="11">
    <location>
        <begin position="316"/>
        <end position="480"/>
    </location>
</feature>
<feature type="binding site" evidence="10">
    <location>
        <position position="146"/>
    </location>
    <ligand>
        <name>Mg(2+)</name>
        <dbReference type="ChEBI" id="CHEBI:18420"/>
    </ligand>
</feature>
<dbReference type="InterPro" id="IPR005475">
    <property type="entry name" value="Transketolase-like_Pyr-bd"/>
</dbReference>
<dbReference type="GO" id="GO:0030976">
    <property type="term" value="F:thiamine pyrophosphate binding"/>
    <property type="evidence" value="ECO:0007669"/>
    <property type="project" value="UniProtKB-UniRule"/>
</dbReference>
<comment type="subunit">
    <text evidence="3 10">Homodimer.</text>
</comment>
<feature type="binding site" evidence="10">
    <location>
        <begin position="147"/>
        <end position="148"/>
    </location>
    <ligand>
        <name>thiamine diphosphate</name>
        <dbReference type="ChEBI" id="CHEBI:58937"/>
    </ligand>
</feature>
<evidence type="ECO:0000256" key="10">
    <source>
        <dbReference type="HAMAP-Rule" id="MF_00315"/>
    </source>
</evidence>
<evidence type="ECO:0000256" key="4">
    <source>
        <dbReference type="ARBA" id="ARBA00022679"/>
    </source>
</evidence>
<dbReference type="EC" id="2.2.1.7" evidence="10"/>
<dbReference type="GO" id="GO:0019288">
    <property type="term" value="P:isopentenyl diphosphate biosynthetic process, methylerythritol 4-phosphate pathway"/>
    <property type="evidence" value="ECO:0007669"/>
    <property type="project" value="TreeGrafter"/>
</dbReference>
<keyword evidence="5 10" id="KW-0479">Metal-binding</keyword>
<dbReference type="GO" id="GO:0016114">
    <property type="term" value="P:terpenoid biosynthetic process"/>
    <property type="evidence" value="ECO:0007669"/>
    <property type="project" value="UniProtKB-UniRule"/>
</dbReference>
<keyword evidence="8 10" id="KW-0786">Thiamine pyrophosphate</keyword>
<evidence type="ECO:0000259" key="11">
    <source>
        <dbReference type="SMART" id="SM00861"/>
    </source>
</evidence>